<feature type="compositionally biased region" description="Basic and acidic residues" evidence="1">
    <location>
        <begin position="1"/>
        <end position="17"/>
    </location>
</feature>
<proteinExistence type="predicted"/>
<gene>
    <name evidence="2" type="ORF">SAMN05216297_102142</name>
</gene>
<sequence>MEYEKKNYAPEGLGKDADEQENLLFAENDWEK</sequence>
<evidence type="ECO:0000256" key="1">
    <source>
        <dbReference type="SAM" id="MobiDB-lite"/>
    </source>
</evidence>
<evidence type="ECO:0000313" key="2">
    <source>
        <dbReference type="EMBL" id="SFC75093.1"/>
    </source>
</evidence>
<evidence type="ECO:0000313" key="3">
    <source>
        <dbReference type="Proteomes" id="UP000199672"/>
    </source>
</evidence>
<dbReference type="Proteomes" id="UP000199672">
    <property type="component" value="Unassembled WGS sequence"/>
</dbReference>
<organism evidence="2 3">
    <name type="scientific">Flavobacterium phragmitis</name>
    <dbReference type="NCBI Taxonomy" id="739143"/>
    <lineage>
        <taxon>Bacteria</taxon>
        <taxon>Pseudomonadati</taxon>
        <taxon>Bacteroidota</taxon>
        <taxon>Flavobacteriia</taxon>
        <taxon>Flavobacteriales</taxon>
        <taxon>Flavobacteriaceae</taxon>
        <taxon>Flavobacterium</taxon>
    </lineage>
</organism>
<protein>
    <submittedName>
        <fullName evidence="2">Uncharacterized protein</fullName>
    </submittedName>
</protein>
<name>A0A1I1LXP7_9FLAO</name>
<dbReference type="AlphaFoldDB" id="A0A1I1LXP7"/>
<accession>A0A1I1LXP7</accession>
<reference evidence="3" key="1">
    <citation type="submission" date="2016-10" db="EMBL/GenBank/DDBJ databases">
        <authorList>
            <person name="Varghese N."/>
            <person name="Submissions S."/>
        </authorList>
    </citation>
    <scope>NUCLEOTIDE SEQUENCE [LARGE SCALE GENOMIC DNA]</scope>
    <source>
        <strain evidence="3">CGMCC 1.10370</strain>
    </source>
</reference>
<feature type="region of interest" description="Disordered" evidence="1">
    <location>
        <begin position="1"/>
        <end position="32"/>
    </location>
</feature>
<keyword evidence="3" id="KW-1185">Reference proteome</keyword>
<dbReference type="EMBL" id="FOMH01000002">
    <property type="protein sequence ID" value="SFC75093.1"/>
    <property type="molecule type" value="Genomic_DNA"/>
</dbReference>